<name>A0A7K1L5P1_9ACTN</name>
<gene>
    <name evidence="4" type="ORF">GNZ18_24565</name>
</gene>
<comment type="similarity">
    <text evidence="1">Belongs to the Cu-Zn superoxide dismutase family.</text>
</comment>
<evidence type="ECO:0000313" key="4">
    <source>
        <dbReference type="EMBL" id="MUN39744.1"/>
    </source>
</evidence>
<sequence>MPLTVRAALTLATAGVALASLPVPAMARDASARGEPPREDPHIISVGPTYVHDPAYSGVRTEILVAEQGRRTIVNLKATGFPAKTAGRTFGAHVHRKACGKNPADAGEHYRDPRISSKAPLRDKEIWLDLKVRRDGTAKARTVHRGLVAHRAAGSIVIHAEPTDPRSGGAGTRLLCTNVPF</sequence>
<dbReference type="Pfam" id="PF00080">
    <property type="entry name" value="Sod_Cu"/>
    <property type="match status" value="1"/>
</dbReference>
<dbReference type="InterPro" id="IPR001424">
    <property type="entry name" value="SOD_Cu_Zn_dom"/>
</dbReference>
<feature type="signal peptide" evidence="2">
    <location>
        <begin position="1"/>
        <end position="27"/>
    </location>
</feature>
<evidence type="ECO:0000256" key="2">
    <source>
        <dbReference type="SAM" id="SignalP"/>
    </source>
</evidence>
<dbReference type="EMBL" id="WOFH01000009">
    <property type="protein sequence ID" value="MUN39744.1"/>
    <property type="molecule type" value="Genomic_DNA"/>
</dbReference>
<dbReference type="Gene3D" id="2.60.40.200">
    <property type="entry name" value="Superoxide dismutase, copper/zinc binding domain"/>
    <property type="match status" value="1"/>
</dbReference>
<reference evidence="4 5" key="1">
    <citation type="submission" date="2019-11" db="EMBL/GenBank/DDBJ databases">
        <authorList>
            <person name="Cao P."/>
        </authorList>
    </citation>
    <scope>NUCLEOTIDE SEQUENCE [LARGE SCALE GENOMIC DNA]</scope>
    <source>
        <strain evidence="4 5">NEAU-AAG5</strain>
    </source>
</reference>
<dbReference type="AlphaFoldDB" id="A0A7K1L5P1"/>
<dbReference type="Proteomes" id="UP000432015">
    <property type="component" value="Unassembled WGS sequence"/>
</dbReference>
<dbReference type="GO" id="GO:0046872">
    <property type="term" value="F:metal ion binding"/>
    <property type="evidence" value="ECO:0007669"/>
    <property type="project" value="InterPro"/>
</dbReference>
<feature type="chain" id="PRO_5029845670" description="Superoxide dismutase copper/zinc binding domain-containing protein" evidence="2">
    <location>
        <begin position="28"/>
        <end position="181"/>
    </location>
</feature>
<evidence type="ECO:0000256" key="1">
    <source>
        <dbReference type="ARBA" id="ARBA00010457"/>
    </source>
</evidence>
<evidence type="ECO:0000259" key="3">
    <source>
        <dbReference type="Pfam" id="PF00080"/>
    </source>
</evidence>
<feature type="domain" description="Superoxide dismutase copper/zinc binding" evidence="3">
    <location>
        <begin position="69"/>
        <end position="178"/>
    </location>
</feature>
<evidence type="ECO:0000313" key="5">
    <source>
        <dbReference type="Proteomes" id="UP000432015"/>
    </source>
</evidence>
<keyword evidence="5" id="KW-1185">Reference proteome</keyword>
<organism evidence="4 5">
    <name type="scientific">Actinomadura litoris</name>
    <dbReference type="NCBI Taxonomy" id="2678616"/>
    <lineage>
        <taxon>Bacteria</taxon>
        <taxon>Bacillati</taxon>
        <taxon>Actinomycetota</taxon>
        <taxon>Actinomycetes</taxon>
        <taxon>Streptosporangiales</taxon>
        <taxon>Thermomonosporaceae</taxon>
        <taxon>Actinomadura</taxon>
    </lineage>
</organism>
<dbReference type="GO" id="GO:0006801">
    <property type="term" value="P:superoxide metabolic process"/>
    <property type="evidence" value="ECO:0007669"/>
    <property type="project" value="InterPro"/>
</dbReference>
<proteinExistence type="inferred from homology"/>
<dbReference type="RefSeq" id="WP_156218914.1">
    <property type="nucleotide sequence ID" value="NZ_WOFH01000009.1"/>
</dbReference>
<comment type="caution">
    <text evidence="4">The sequence shown here is derived from an EMBL/GenBank/DDBJ whole genome shotgun (WGS) entry which is preliminary data.</text>
</comment>
<dbReference type="InterPro" id="IPR036423">
    <property type="entry name" value="SOD-like_Cu/Zn_dom_sf"/>
</dbReference>
<dbReference type="SUPFAM" id="SSF49329">
    <property type="entry name" value="Cu,Zn superoxide dismutase-like"/>
    <property type="match status" value="1"/>
</dbReference>
<keyword evidence="2" id="KW-0732">Signal</keyword>
<protein>
    <recommendedName>
        <fullName evidence="3">Superoxide dismutase copper/zinc binding domain-containing protein</fullName>
    </recommendedName>
</protein>
<accession>A0A7K1L5P1</accession>